<protein>
    <submittedName>
        <fullName evidence="2">Uncharacterized protein</fullName>
    </submittedName>
</protein>
<feature type="region of interest" description="Disordered" evidence="1">
    <location>
        <begin position="1"/>
        <end position="28"/>
    </location>
</feature>
<reference evidence="2" key="1">
    <citation type="submission" date="2021-02" db="EMBL/GenBank/DDBJ databases">
        <authorList>
            <person name="Nowell W R."/>
        </authorList>
    </citation>
    <scope>NUCLEOTIDE SEQUENCE</scope>
</reference>
<evidence type="ECO:0000256" key="1">
    <source>
        <dbReference type="SAM" id="MobiDB-lite"/>
    </source>
</evidence>
<sequence length="58" mass="6007">PSMVSSQMSTASETISTIGQTSVSSMASVTPTESSSTITGKLIQFHCKNIDISLDAVL</sequence>
<evidence type="ECO:0000313" key="2">
    <source>
        <dbReference type="EMBL" id="CAF4421448.1"/>
    </source>
</evidence>
<organism evidence="2 3">
    <name type="scientific">Rotaria magnacalcarata</name>
    <dbReference type="NCBI Taxonomy" id="392030"/>
    <lineage>
        <taxon>Eukaryota</taxon>
        <taxon>Metazoa</taxon>
        <taxon>Spiralia</taxon>
        <taxon>Gnathifera</taxon>
        <taxon>Rotifera</taxon>
        <taxon>Eurotatoria</taxon>
        <taxon>Bdelloidea</taxon>
        <taxon>Philodinida</taxon>
        <taxon>Philodinidae</taxon>
        <taxon>Rotaria</taxon>
    </lineage>
</organism>
<gene>
    <name evidence="2" type="ORF">UXM345_LOCUS38767</name>
</gene>
<evidence type="ECO:0000313" key="3">
    <source>
        <dbReference type="Proteomes" id="UP000663842"/>
    </source>
</evidence>
<dbReference type="AlphaFoldDB" id="A0A820QH22"/>
<feature type="non-terminal residue" evidence="2">
    <location>
        <position position="1"/>
    </location>
</feature>
<comment type="caution">
    <text evidence="2">The sequence shown here is derived from an EMBL/GenBank/DDBJ whole genome shotgun (WGS) entry which is preliminary data.</text>
</comment>
<proteinExistence type="predicted"/>
<dbReference type="EMBL" id="CAJOBF010031637">
    <property type="protein sequence ID" value="CAF4421448.1"/>
    <property type="molecule type" value="Genomic_DNA"/>
</dbReference>
<accession>A0A820QH22</accession>
<name>A0A820QH22_9BILA</name>
<dbReference type="Proteomes" id="UP000663842">
    <property type="component" value="Unassembled WGS sequence"/>
</dbReference>